<dbReference type="InterPro" id="IPR013766">
    <property type="entry name" value="Thioredoxin_domain"/>
</dbReference>
<comment type="subcellular location">
    <subcellularLocation>
        <location evidence="1 7">Periplasm</location>
    </subcellularLocation>
</comment>
<dbReference type="RefSeq" id="WP_130431630.1">
    <property type="nucleotide sequence ID" value="NZ_SHKP01000005.1"/>
</dbReference>
<evidence type="ECO:0000256" key="5">
    <source>
        <dbReference type="ARBA" id="ARBA00023157"/>
    </source>
</evidence>
<dbReference type="OrthoDB" id="9784896at2"/>
<dbReference type="InterPro" id="IPR050824">
    <property type="entry name" value="Thiol_disulfide_DsbA"/>
</dbReference>
<comment type="caution">
    <text evidence="11">The sequence shown here is derived from an EMBL/GenBank/DDBJ whole genome shotgun (WGS) entry which is preliminary data.</text>
</comment>
<keyword evidence="5 7" id="KW-1015">Disulfide bond</keyword>
<comment type="similarity">
    <text evidence="2">Belongs to the thioredoxin family. DsbA subfamily.</text>
</comment>
<dbReference type="PANTHER" id="PTHR35891:SF3">
    <property type="entry name" value="THIOL:DISULFIDE INTERCHANGE PROTEIN DSBL"/>
    <property type="match status" value="1"/>
</dbReference>
<keyword evidence="3 9" id="KW-0732">Signal</keyword>
<keyword evidence="12" id="KW-1185">Reference proteome</keyword>
<feature type="domain" description="Thioredoxin" evidence="10">
    <location>
        <begin position="12"/>
        <end position="167"/>
    </location>
</feature>
<evidence type="ECO:0000256" key="3">
    <source>
        <dbReference type="ARBA" id="ARBA00022729"/>
    </source>
</evidence>
<dbReference type="GO" id="GO:0042597">
    <property type="term" value="C:periplasmic space"/>
    <property type="evidence" value="ECO:0007669"/>
    <property type="project" value="UniProtKB-SubCell"/>
</dbReference>
<evidence type="ECO:0000256" key="7">
    <source>
        <dbReference type="PIRNR" id="PIRNR001488"/>
    </source>
</evidence>
<dbReference type="InterPro" id="IPR001853">
    <property type="entry name" value="DSBA-like_thioredoxin_dom"/>
</dbReference>
<dbReference type="InterPro" id="IPR023205">
    <property type="entry name" value="DsbA/DsbL"/>
</dbReference>
<proteinExistence type="inferred from homology"/>
<evidence type="ECO:0000256" key="6">
    <source>
        <dbReference type="ARBA" id="ARBA00023284"/>
    </source>
</evidence>
<evidence type="ECO:0000313" key="11">
    <source>
        <dbReference type="EMBL" id="RZU01226.1"/>
    </source>
</evidence>
<evidence type="ECO:0000256" key="9">
    <source>
        <dbReference type="SAM" id="SignalP"/>
    </source>
</evidence>
<protein>
    <recommendedName>
        <fullName evidence="7">Thiol:disulfide interchange protein</fullName>
    </recommendedName>
</protein>
<dbReference type="PROSITE" id="PS51352">
    <property type="entry name" value="THIOREDOXIN_2"/>
    <property type="match status" value="1"/>
</dbReference>
<evidence type="ECO:0000256" key="4">
    <source>
        <dbReference type="ARBA" id="ARBA00022764"/>
    </source>
</evidence>
<evidence type="ECO:0000256" key="8">
    <source>
        <dbReference type="PIRSR" id="PIRSR001488-1"/>
    </source>
</evidence>
<accession>A0A4V2FUA1</accession>
<dbReference type="EMBL" id="SHKP01000005">
    <property type="protein sequence ID" value="RZU01226.1"/>
    <property type="molecule type" value="Genomic_DNA"/>
</dbReference>
<reference evidence="11 12" key="1">
    <citation type="submission" date="2019-02" db="EMBL/GenBank/DDBJ databases">
        <title>Genomic Encyclopedia of Type Strains, Phase IV (KMG-IV): sequencing the most valuable type-strain genomes for metagenomic binning, comparative biology and taxonomic classification.</title>
        <authorList>
            <person name="Goeker M."/>
        </authorList>
    </citation>
    <scope>NUCLEOTIDE SEQUENCE [LARGE SCALE GENOMIC DNA]</scope>
    <source>
        <strain evidence="11 12">DSM 19570</strain>
    </source>
</reference>
<dbReference type="Gene3D" id="3.40.30.10">
    <property type="entry name" value="Glutaredoxin"/>
    <property type="match status" value="1"/>
</dbReference>
<evidence type="ECO:0000256" key="1">
    <source>
        <dbReference type="ARBA" id="ARBA00004418"/>
    </source>
</evidence>
<organism evidence="11 12">
    <name type="scientific">Rivibacter subsaxonicus</name>
    <dbReference type="NCBI Taxonomy" id="457575"/>
    <lineage>
        <taxon>Bacteria</taxon>
        <taxon>Pseudomonadati</taxon>
        <taxon>Pseudomonadota</taxon>
        <taxon>Betaproteobacteria</taxon>
        <taxon>Burkholderiales</taxon>
        <taxon>Rivibacter</taxon>
    </lineage>
</organism>
<name>A0A4V2FUA1_9BURK</name>
<dbReference type="InterPro" id="IPR036249">
    <property type="entry name" value="Thioredoxin-like_sf"/>
</dbReference>
<dbReference type="SUPFAM" id="SSF52833">
    <property type="entry name" value="Thioredoxin-like"/>
    <property type="match status" value="1"/>
</dbReference>
<dbReference type="Pfam" id="PF01323">
    <property type="entry name" value="DSBA"/>
    <property type="match status" value="1"/>
</dbReference>
<dbReference type="AlphaFoldDB" id="A0A4V2FUA1"/>
<keyword evidence="4 7" id="KW-0574">Periplasm</keyword>
<feature type="signal peptide" evidence="9">
    <location>
        <begin position="1"/>
        <end position="24"/>
    </location>
</feature>
<dbReference type="CDD" id="cd03019">
    <property type="entry name" value="DsbA_DsbA"/>
    <property type="match status" value="1"/>
</dbReference>
<dbReference type="Proteomes" id="UP000293671">
    <property type="component" value="Unassembled WGS sequence"/>
</dbReference>
<evidence type="ECO:0000259" key="10">
    <source>
        <dbReference type="PROSITE" id="PS51352"/>
    </source>
</evidence>
<evidence type="ECO:0000256" key="2">
    <source>
        <dbReference type="ARBA" id="ARBA00005791"/>
    </source>
</evidence>
<dbReference type="GO" id="GO:0016491">
    <property type="term" value="F:oxidoreductase activity"/>
    <property type="evidence" value="ECO:0007669"/>
    <property type="project" value="InterPro"/>
</dbReference>
<sequence length="212" mass="23157">MNRREFSTLGAATIAALGTNLAVAQPVAGTNFLKLSQPQPTLDANKIEVLEFFSYSCPHCFAFEPAIDTWSRKLPADVLFRRMPVAFREVPFVLHQKLYFAIETLGLVDTLHRKVFAAIHVERNPLDTPEKVLDFVAKNGVDRAKFADVMNSFGVATKARQASTLTAGYKVDGTPAMGINGRFYTSGTLAGGNEASLAVTDYLVAQIRKTKG</sequence>
<keyword evidence="6" id="KW-0676">Redox-active center</keyword>
<dbReference type="PIRSF" id="PIRSF001488">
    <property type="entry name" value="Tdi_protein"/>
    <property type="match status" value="1"/>
</dbReference>
<evidence type="ECO:0000313" key="12">
    <source>
        <dbReference type="Proteomes" id="UP000293671"/>
    </source>
</evidence>
<gene>
    <name evidence="11" type="ORF">EV670_1942</name>
</gene>
<feature type="chain" id="PRO_5020396802" description="Thiol:disulfide interchange protein" evidence="9">
    <location>
        <begin position="25"/>
        <end position="212"/>
    </location>
</feature>
<dbReference type="PANTHER" id="PTHR35891">
    <property type="entry name" value="THIOL:DISULFIDE INTERCHANGE PROTEIN DSBA"/>
    <property type="match status" value="1"/>
</dbReference>
<feature type="disulfide bond" description="Redox-active" evidence="8">
    <location>
        <begin position="57"/>
        <end position="60"/>
    </location>
</feature>